<dbReference type="Proteomes" id="UP000230233">
    <property type="component" value="Chromosome X"/>
</dbReference>
<feature type="region of interest" description="Disordered" evidence="1">
    <location>
        <begin position="23"/>
        <end position="47"/>
    </location>
</feature>
<evidence type="ECO:0000313" key="3">
    <source>
        <dbReference type="Proteomes" id="UP000230233"/>
    </source>
</evidence>
<proteinExistence type="predicted"/>
<evidence type="ECO:0000313" key="2">
    <source>
        <dbReference type="EMBL" id="PIC18866.1"/>
    </source>
</evidence>
<accession>A0A2G5SVK7</accession>
<keyword evidence="3" id="KW-1185">Reference proteome</keyword>
<feature type="region of interest" description="Disordered" evidence="1">
    <location>
        <begin position="61"/>
        <end position="90"/>
    </location>
</feature>
<dbReference type="AlphaFoldDB" id="A0A2G5SVK7"/>
<dbReference type="OrthoDB" id="10478333at2759"/>
<name>A0A2G5SVK7_9PELO</name>
<sequence>MMEIGKLSEQQKSETLAKSLNIFMEPISSDEEESEPTDNKNRMRPSSSAIEELQISGLHNIGTSTDDLMDTSEANSTETHLETDSTTINRPITFNTQDEVFLLTKFETPFLGTSTNDLDRLR</sequence>
<comment type="caution">
    <text evidence="2">The sequence shown here is derived from an EMBL/GenBank/DDBJ whole genome shotgun (WGS) entry which is preliminary data.</text>
</comment>
<gene>
    <name evidence="2" type="primary">Cnig_chr_X.g24611</name>
    <name evidence="2" type="ORF">B9Z55_024611</name>
</gene>
<dbReference type="EMBL" id="PDUG01000006">
    <property type="protein sequence ID" value="PIC18866.1"/>
    <property type="molecule type" value="Genomic_DNA"/>
</dbReference>
<reference evidence="3" key="1">
    <citation type="submission" date="2017-10" db="EMBL/GenBank/DDBJ databases">
        <title>Rapid genome shrinkage in a self-fertile nematode reveals novel sperm competition proteins.</title>
        <authorList>
            <person name="Yin D."/>
            <person name="Schwarz E.M."/>
            <person name="Thomas C.G."/>
            <person name="Felde R.L."/>
            <person name="Korf I.F."/>
            <person name="Cutter A.D."/>
            <person name="Schartner C.M."/>
            <person name="Ralston E.J."/>
            <person name="Meyer B.J."/>
            <person name="Haag E.S."/>
        </authorList>
    </citation>
    <scope>NUCLEOTIDE SEQUENCE [LARGE SCALE GENOMIC DNA]</scope>
    <source>
        <strain evidence="3">JU1422</strain>
    </source>
</reference>
<organism evidence="2 3">
    <name type="scientific">Caenorhabditis nigoni</name>
    <dbReference type="NCBI Taxonomy" id="1611254"/>
    <lineage>
        <taxon>Eukaryota</taxon>
        <taxon>Metazoa</taxon>
        <taxon>Ecdysozoa</taxon>
        <taxon>Nematoda</taxon>
        <taxon>Chromadorea</taxon>
        <taxon>Rhabditida</taxon>
        <taxon>Rhabditina</taxon>
        <taxon>Rhabditomorpha</taxon>
        <taxon>Rhabditoidea</taxon>
        <taxon>Rhabditidae</taxon>
        <taxon>Peloderinae</taxon>
        <taxon>Caenorhabditis</taxon>
    </lineage>
</organism>
<protein>
    <submittedName>
        <fullName evidence="2">Uncharacterized protein</fullName>
    </submittedName>
</protein>
<evidence type="ECO:0000256" key="1">
    <source>
        <dbReference type="SAM" id="MobiDB-lite"/>
    </source>
</evidence>